<evidence type="ECO:0000313" key="2">
    <source>
        <dbReference type="Proteomes" id="UP000663852"/>
    </source>
</evidence>
<name>A0A815JRZ3_ADIRI</name>
<dbReference type="EMBL" id="CAJNOJ010000304">
    <property type="protein sequence ID" value="CAF1385189.1"/>
    <property type="molecule type" value="Genomic_DNA"/>
</dbReference>
<evidence type="ECO:0000313" key="1">
    <source>
        <dbReference type="EMBL" id="CAF1385189.1"/>
    </source>
</evidence>
<protein>
    <submittedName>
        <fullName evidence="1">Uncharacterized protein</fullName>
    </submittedName>
</protein>
<accession>A0A815JRZ3</accession>
<reference evidence="1" key="1">
    <citation type="submission" date="2021-02" db="EMBL/GenBank/DDBJ databases">
        <authorList>
            <person name="Nowell W R."/>
        </authorList>
    </citation>
    <scope>NUCLEOTIDE SEQUENCE</scope>
</reference>
<comment type="caution">
    <text evidence="1">The sequence shown here is derived from an EMBL/GenBank/DDBJ whole genome shotgun (WGS) entry which is preliminary data.</text>
</comment>
<organism evidence="1 2">
    <name type="scientific">Adineta ricciae</name>
    <name type="common">Rotifer</name>
    <dbReference type="NCBI Taxonomy" id="249248"/>
    <lineage>
        <taxon>Eukaryota</taxon>
        <taxon>Metazoa</taxon>
        <taxon>Spiralia</taxon>
        <taxon>Gnathifera</taxon>
        <taxon>Rotifera</taxon>
        <taxon>Eurotatoria</taxon>
        <taxon>Bdelloidea</taxon>
        <taxon>Adinetida</taxon>
        <taxon>Adinetidae</taxon>
        <taxon>Adineta</taxon>
    </lineage>
</organism>
<gene>
    <name evidence="1" type="ORF">EDS130_LOCUS35159</name>
</gene>
<dbReference type="AlphaFoldDB" id="A0A815JRZ3"/>
<dbReference type="Proteomes" id="UP000663852">
    <property type="component" value="Unassembled WGS sequence"/>
</dbReference>
<sequence>MATAPKLEQFPNYSYDDPPNYYPNHPNYYDNQPNQAYGAPWTTGAPVRPVNYGQQTAGNQRSCCQKIFAMAFLLYKLWFHPIHWRILTSRDDLVDDELHVNHTPTESHLSLSSKHQILSRRTRRSANGRCWCPQKSQRTKDNIKHSTKLETIEYLDEPLTSPLLLATSSNQIEHQQVTLFK</sequence>
<proteinExistence type="predicted"/>
<dbReference type="OrthoDB" id="10630854at2759"/>